<dbReference type="GO" id="GO:0005789">
    <property type="term" value="C:endoplasmic reticulum membrane"/>
    <property type="evidence" value="ECO:0007669"/>
    <property type="project" value="UniProtKB-SubCell"/>
</dbReference>
<evidence type="ECO:0000256" key="10">
    <source>
        <dbReference type="ARBA" id="ARBA00023180"/>
    </source>
</evidence>
<feature type="transmembrane region" description="Helical" evidence="11">
    <location>
        <begin position="529"/>
        <end position="548"/>
    </location>
</feature>
<dbReference type="Proteomes" id="UP000219338">
    <property type="component" value="Unassembled WGS sequence"/>
</dbReference>
<feature type="transmembrane region" description="Helical" evidence="11">
    <location>
        <begin position="824"/>
        <end position="843"/>
    </location>
</feature>
<evidence type="ECO:0000256" key="8">
    <source>
        <dbReference type="ARBA" id="ARBA00022989"/>
    </source>
</evidence>
<sequence length="995" mass="109417">MIPNSLAILLWVVFVHLAGIYLFTTGFLLTRLALTETTTCSTECTLLPTHTRAVVLIIDALRFDFVSPNPPIPVSPFHHNILDLPQQLTASRPAHSFLFDAYSDPPTTTLQRIKGLTTGSLPTFVDLGNNFGASSIAEDSIMNQLQRAGKSAAFMGDDTWMSVFPDSFGPNMSFPYDSFNVEDLHTVDEGVITHLFPLLEDQSKPFHFLIGHFLGVDHVGHRVGPDHPAMKAKLEQMNDVLQRVVDLLDDDTLLVVLGDHGMDRSGDHGGDGSLETSSALWIYSKGPELSRQLSSLPSGLLQYITFPGASLPHRSVQQIDLLPTLSLLLGLPIPFNNLGSVIPELFWRNSKGTELSQALQLNAAQIYRYLDAYRSSSSGGELDDYWDQLEYAWHATRDPELKGDSRLITLVNYNRVALSTCRALWAQFNPLRMAFGLAVLGVGFIASWAVYSGLGEARYEWDQWVAPRVSKCLRGMSGGAVFGLVLSLGFGKHLQGIDSLDCIIFAAPLLSSILIIISSPPKISTLKSIPVPLVLHTIAFFSNSFTFWEDRVVLYLSLTSIVPFVFTGITAATSRLRYRILGFSFLYAVCVRLMAISTICREEQQPYCHVTFYSSSTLPSPPLPILALAVPVAFSIPYVLRRFLQVSRSDVGLVQFFIPIILVPALLAGTGYWILEWLDSAGHLGDVWTATLRISRTYLARGSFALVLLVGGLLWWFFTLCIDVSIKEEPDQKLRKVEVIGFANAFGAPYLLFWSIFFVLVYTSSQLTSQVVLGLGAVALMAFLEVVDSARDARYYEAAFASSNPSIVLQPTKDQSPMIRFPDILPIALLGLHTFFAAGHQSTISSIQWKSAFLLTPSVTYPFAPITVALNSFGPVFLAGIAAPLLALWNRPPLFISAGDKQPRIDVKVRGESVMAALGMMMYYASLLLGTAVSAAVLRRHLMVWKVFAPRFMAGVVGVLVVDVAVLIGVGIGLERICWKLKPLSGMFRGASKQD</sequence>
<evidence type="ECO:0000256" key="1">
    <source>
        <dbReference type="ARBA" id="ARBA00004477"/>
    </source>
</evidence>
<feature type="transmembrane region" description="Helical" evidence="11">
    <location>
        <begin position="698"/>
        <end position="718"/>
    </location>
</feature>
<proteinExistence type="inferred from homology"/>
<dbReference type="InterPro" id="IPR039524">
    <property type="entry name" value="PIGO/GPI13"/>
</dbReference>
<evidence type="ECO:0000256" key="5">
    <source>
        <dbReference type="ARBA" id="ARBA00022679"/>
    </source>
</evidence>
<keyword evidence="4" id="KW-0337">GPI-anchor biosynthesis</keyword>
<feature type="transmembrane region" description="Helical" evidence="11">
    <location>
        <begin position="472"/>
        <end position="491"/>
    </location>
</feature>
<keyword evidence="14" id="KW-1185">Reference proteome</keyword>
<dbReference type="OMA" id="YPSFDIF"/>
<feature type="transmembrane region" description="Helical" evidence="11">
    <location>
        <begin position="767"/>
        <end position="787"/>
    </location>
</feature>
<dbReference type="GO" id="GO:0051377">
    <property type="term" value="F:mannose-ethanolamine phosphotransferase activity"/>
    <property type="evidence" value="ECO:0007669"/>
    <property type="project" value="InterPro"/>
</dbReference>
<keyword evidence="6 11" id="KW-0812">Transmembrane</keyword>
<evidence type="ECO:0000256" key="2">
    <source>
        <dbReference type="ARBA" id="ARBA00004687"/>
    </source>
</evidence>
<evidence type="ECO:0000256" key="4">
    <source>
        <dbReference type="ARBA" id="ARBA00022502"/>
    </source>
</evidence>
<protein>
    <recommendedName>
        <fullName evidence="12">GPI ethanolamine phosphate transferase 2 C-terminal domain-containing protein</fullName>
    </recommendedName>
</protein>
<feature type="transmembrane region" description="Helical" evidence="11">
    <location>
        <begin position="619"/>
        <end position="640"/>
    </location>
</feature>
<dbReference type="EMBL" id="FUEG01000005">
    <property type="protein sequence ID" value="SJL04821.1"/>
    <property type="molecule type" value="Genomic_DNA"/>
</dbReference>
<dbReference type="STRING" id="47428.A0A284R7W1"/>
<accession>A0A284R7W1</accession>
<feature type="transmembrane region" description="Helical" evidence="11">
    <location>
        <begin position="554"/>
        <end position="573"/>
    </location>
</feature>
<feature type="transmembrane region" description="Helical" evidence="11">
    <location>
        <begin position="739"/>
        <end position="761"/>
    </location>
</feature>
<dbReference type="Gene3D" id="3.40.720.10">
    <property type="entry name" value="Alkaline Phosphatase, subunit A"/>
    <property type="match status" value="1"/>
</dbReference>
<feature type="transmembrane region" description="Helical" evidence="11">
    <location>
        <begin position="497"/>
        <end position="517"/>
    </location>
</feature>
<evidence type="ECO:0000313" key="13">
    <source>
        <dbReference type="EMBL" id="SJL04821.1"/>
    </source>
</evidence>
<evidence type="ECO:0000313" key="14">
    <source>
        <dbReference type="Proteomes" id="UP000219338"/>
    </source>
</evidence>
<comment type="subcellular location">
    <subcellularLocation>
        <location evidence="1">Endoplasmic reticulum membrane</location>
        <topology evidence="1">Multi-pass membrane protein</topology>
    </subcellularLocation>
</comment>
<dbReference type="UniPathway" id="UPA00196"/>
<dbReference type="Pfam" id="PF01663">
    <property type="entry name" value="Phosphodiest"/>
    <property type="match status" value="1"/>
</dbReference>
<feature type="transmembrane region" description="Helical" evidence="11">
    <location>
        <begin position="863"/>
        <end position="889"/>
    </location>
</feature>
<evidence type="ECO:0000256" key="9">
    <source>
        <dbReference type="ARBA" id="ARBA00023136"/>
    </source>
</evidence>
<keyword evidence="5" id="KW-0808">Transferase</keyword>
<dbReference type="SUPFAM" id="SSF53649">
    <property type="entry name" value="Alkaline phosphatase-like"/>
    <property type="match status" value="1"/>
</dbReference>
<feature type="transmembrane region" description="Helical" evidence="11">
    <location>
        <begin position="431"/>
        <end position="451"/>
    </location>
</feature>
<keyword evidence="7" id="KW-0256">Endoplasmic reticulum</keyword>
<dbReference type="InterPro" id="IPR037675">
    <property type="entry name" value="PIG-O_N"/>
</dbReference>
<feature type="transmembrane region" description="Helical" evidence="11">
    <location>
        <begin position="580"/>
        <end position="599"/>
    </location>
</feature>
<dbReference type="CDD" id="cd16023">
    <property type="entry name" value="GPI_EPT_3"/>
    <property type="match status" value="1"/>
</dbReference>
<dbReference type="AlphaFoldDB" id="A0A284R7W1"/>
<dbReference type="PANTHER" id="PTHR23071">
    <property type="entry name" value="PHOSPHATIDYLINOSITOL GLYCAN"/>
    <property type="match status" value="1"/>
</dbReference>
<evidence type="ECO:0000256" key="6">
    <source>
        <dbReference type="ARBA" id="ARBA00022692"/>
    </source>
</evidence>
<dbReference type="PANTHER" id="PTHR23071:SF1">
    <property type="entry name" value="GPI ETHANOLAMINE PHOSPHATE TRANSFERASE 3"/>
    <property type="match status" value="1"/>
</dbReference>
<evidence type="ECO:0000256" key="7">
    <source>
        <dbReference type="ARBA" id="ARBA00022824"/>
    </source>
</evidence>
<dbReference type="OrthoDB" id="272139at2759"/>
<reference evidence="14" key="1">
    <citation type="journal article" date="2017" name="Nat. Ecol. Evol.">
        <title>Genome expansion and lineage-specific genetic innovations in the forest pathogenic fungi Armillaria.</title>
        <authorList>
            <person name="Sipos G."/>
            <person name="Prasanna A.N."/>
            <person name="Walter M.C."/>
            <person name="O'Connor E."/>
            <person name="Balint B."/>
            <person name="Krizsan K."/>
            <person name="Kiss B."/>
            <person name="Hess J."/>
            <person name="Varga T."/>
            <person name="Slot J."/>
            <person name="Riley R."/>
            <person name="Boka B."/>
            <person name="Rigling D."/>
            <person name="Barry K."/>
            <person name="Lee J."/>
            <person name="Mihaltcheva S."/>
            <person name="LaButti K."/>
            <person name="Lipzen A."/>
            <person name="Waldron R."/>
            <person name="Moloney N.M."/>
            <person name="Sperisen C."/>
            <person name="Kredics L."/>
            <person name="Vagvoelgyi C."/>
            <person name="Patrignani A."/>
            <person name="Fitzpatrick D."/>
            <person name="Nagy I."/>
            <person name="Doyle S."/>
            <person name="Anderson J.B."/>
            <person name="Grigoriev I.V."/>
            <person name="Gueldener U."/>
            <person name="Muensterkoetter M."/>
            <person name="Nagy L.G."/>
        </authorList>
    </citation>
    <scope>NUCLEOTIDE SEQUENCE [LARGE SCALE GENOMIC DNA]</scope>
    <source>
        <strain evidence="14">C18/9</strain>
    </source>
</reference>
<evidence type="ECO:0000256" key="3">
    <source>
        <dbReference type="ARBA" id="ARBA00008695"/>
    </source>
</evidence>
<dbReference type="InterPro" id="IPR017850">
    <property type="entry name" value="Alkaline_phosphatase_core_sf"/>
</dbReference>
<keyword evidence="10" id="KW-0325">Glycoprotein</keyword>
<name>A0A284R7W1_ARMOS</name>
<comment type="similarity">
    <text evidence="3">Belongs to the PIGG/PIGN/PIGO family. PIGO subfamily.</text>
</comment>
<evidence type="ECO:0000256" key="11">
    <source>
        <dbReference type="SAM" id="Phobius"/>
    </source>
</evidence>
<comment type="pathway">
    <text evidence="2">Glycolipid biosynthesis; glycosylphosphatidylinositol-anchor biosynthesis.</text>
</comment>
<evidence type="ECO:0000259" key="12">
    <source>
        <dbReference type="Pfam" id="PF19316"/>
    </source>
</evidence>
<dbReference type="InterPro" id="IPR002591">
    <property type="entry name" value="Phosphodiest/P_Trfase"/>
</dbReference>
<feature type="transmembrane region" description="Helical" evidence="11">
    <location>
        <begin position="652"/>
        <end position="675"/>
    </location>
</feature>
<feature type="transmembrane region" description="Helical" evidence="11">
    <location>
        <begin position="952"/>
        <end position="974"/>
    </location>
</feature>
<organism evidence="13 14">
    <name type="scientific">Armillaria ostoyae</name>
    <name type="common">Armillaria root rot fungus</name>
    <dbReference type="NCBI Taxonomy" id="47428"/>
    <lineage>
        <taxon>Eukaryota</taxon>
        <taxon>Fungi</taxon>
        <taxon>Dikarya</taxon>
        <taxon>Basidiomycota</taxon>
        <taxon>Agaricomycotina</taxon>
        <taxon>Agaricomycetes</taxon>
        <taxon>Agaricomycetidae</taxon>
        <taxon>Agaricales</taxon>
        <taxon>Marasmiineae</taxon>
        <taxon>Physalacriaceae</taxon>
        <taxon>Armillaria</taxon>
    </lineage>
</organism>
<dbReference type="Pfam" id="PF19316">
    <property type="entry name" value="PIGO_PIGG"/>
    <property type="match status" value="1"/>
</dbReference>
<dbReference type="GO" id="GO:0006506">
    <property type="term" value="P:GPI anchor biosynthetic process"/>
    <property type="evidence" value="ECO:0007669"/>
    <property type="project" value="UniProtKB-UniPathway"/>
</dbReference>
<gene>
    <name evidence="13" type="ORF">ARMOST_08192</name>
</gene>
<keyword evidence="9 11" id="KW-0472">Membrane</keyword>
<feature type="transmembrane region" description="Helical" evidence="11">
    <location>
        <begin position="914"/>
        <end position="937"/>
    </location>
</feature>
<dbReference type="InterPro" id="IPR045687">
    <property type="entry name" value="PIGG/GPI7_C"/>
</dbReference>
<keyword evidence="8 11" id="KW-1133">Transmembrane helix</keyword>
<feature type="domain" description="GPI ethanolamine phosphate transferase 2 C-terminal" evidence="12">
    <location>
        <begin position="829"/>
        <end position="972"/>
    </location>
</feature>